<organism evidence="2 3">
    <name type="scientific">Promicromonospora thailandica</name>
    <dbReference type="NCBI Taxonomy" id="765201"/>
    <lineage>
        <taxon>Bacteria</taxon>
        <taxon>Bacillati</taxon>
        <taxon>Actinomycetota</taxon>
        <taxon>Actinomycetes</taxon>
        <taxon>Micrococcales</taxon>
        <taxon>Promicromonosporaceae</taxon>
        <taxon>Promicromonospora</taxon>
    </lineage>
</organism>
<sequence length="180" mass="19817">MVLLGQDELREDDLQAVLERELPALVPEGTTTDSTTERAFVQMLRIGQSAFASQVLRNYGAACAFCGFTLDDGERPTLLRAGHIKPWRDSDDRERIDVANGIAACPTHDAAFDAGLMTLDPAGDHLTVSMSPRLRAAADHVPATARYFTGEGLRQKIVLTPPTVTPSTKYLRWHREHVYG</sequence>
<dbReference type="Pfam" id="PF13391">
    <property type="entry name" value="HNH_2"/>
    <property type="match status" value="1"/>
</dbReference>
<dbReference type="RefSeq" id="WP_253839617.1">
    <property type="nucleotide sequence ID" value="NZ_JAMTCS010000016.1"/>
</dbReference>
<accession>A0A9X2JXG3</accession>
<feature type="domain" description="HNH nuclease" evidence="1">
    <location>
        <begin position="63"/>
        <end position="120"/>
    </location>
</feature>
<dbReference type="EMBL" id="JAMTCS010000016">
    <property type="protein sequence ID" value="MCP2267226.1"/>
    <property type="molecule type" value="Genomic_DNA"/>
</dbReference>
<reference evidence="2" key="1">
    <citation type="submission" date="2022-06" db="EMBL/GenBank/DDBJ databases">
        <title>Genomic Encyclopedia of Archaeal and Bacterial Type Strains, Phase II (KMG-II): from individual species to whole genera.</title>
        <authorList>
            <person name="Goeker M."/>
        </authorList>
    </citation>
    <scope>NUCLEOTIDE SEQUENCE</scope>
    <source>
        <strain evidence="2">DSM 26652</strain>
    </source>
</reference>
<evidence type="ECO:0000259" key="1">
    <source>
        <dbReference type="Pfam" id="PF13391"/>
    </source>
</evidence>
<keyword evidence="2" id="KW-0540">Nuclease</keyword>
<protein>
    <submittedName>
        <fullName evidence="2">HNH endonuclease</fullName>
    </submittedName>
</protein>
<gene>
    <name evidence="2" type="ORF">APR03_004598</name>
</gene>
<keyword evidence="2" id="KW-0255">Endonuclease</keyword>
<name>A0A9X2JXG3_9MICO</name>
<dbReference type="Proteomes" id="UP001139493">
    <property type="component" value="Unassembled WGS sequence"/>
</dbReference>
<evidence type="ECO:0000313" key="3">
    <source>
        <dbReference type="Proteomes" id="UP001139493"/>
    </source>
</evidence>
<comment type="caution">
    <text evidence="2">The sequence shown here is derived from an EMBL/GenBank/DDBJ whole genome shotgun (WGS) entry which is preliminary data.</text>
</comment>
<keyword evidence="2" id="KW-0378">Hydrolase</keyword>
<dbReference type="AlphaFoldDB" id="A0A9X2JXG3"/>
<dbReference type="GO" id="GO:0004519">
    <property type="term" value="F:endonuclease activity"/>
    <property type="evidence" value="ECO:0007669"/>
    <property type="project" value="UniProtKB-KW"/>
</dbReference>
<proteinExistence type="predicted"/>
<evidence type="ECO:0000313" key="2">
    <source>
        <dbReference type="EMBL" id="MCP2267226.1"/>
    </source>
</evidence>
<dbReference type="InterPro" id="IPR003615">
    <property type="entry name" value="HNH_nuc"/>
</dbReference>
<keyword evidence="3" id="KW-1185">Reference proteome</keyword>